<evidence type="ECO:0000256" key="1">
    <source>
        <dbReference type="SAM" id="MobiDB-lite"/>
    </source>
</evidence>
<dbReference type="RefSeq" id="WP_154407074.1">
    <property type="nucleotide sequence ID" value="NZ_VUNR01000013.1"/>
</dbReference>
<evidence type="ECO:0000313" key="4">
    <source>
        <dbReference type="Proteomes" id="UP000433181"/>
    </source>
</evidence>
<feature type="region of interest" description="Disordered" evidence="1">
    <location>
        <begin position="170"/>
        <end position="191"/>
    </location>
</feature>
<keyword evidence="4" id="KW-1185">Reference proteome</keyword>
<dbReference type="GeneID" id="96778841"/>
<gene>
    <name evidence="3" type="ORF">FYJ84_07920</name>
</gene>
<dbReference type="SUPFAM" id="SSF55846">
    <property type="entry name" value="N-acetylmuramoyl-L-alanine amidase-like"/>
    <property type="match status" value="1"/>
</dbReference>
<comment type="caution">
    <text evidence="3">The sequence shown here is derived from an EMBL/GenBank/DDBJ whole genome shotgun (WGS) entry which is preliminary data.</text>
</comment>
<dbReference type="InterPro" id="IPR002502">
    <property type="entry name" value="Amidase_domain"/>
</dbReference>
<accession>A0A6I2UBM7</accession>
<protein>
    <submittedName>
        <fullName evidence="3">N-acetylmuramoyl-L-alanine amidase</fullName>
    </submittedName>
</protein>
<organism evidence="3 4">
    <name type="scientific">Anaerovibrio slackiae</name>
    <dbReference type="NCBI Taxonomy" id="2652309"/>
    <lineage>
        <taxon>Bacteria</taxon>
        <taxon>Bacillati</taxon>
        <taxon>Bacillota</taxon>
        <taxon>Negativicutes</taxon>
        <taxon>Selenomonadales</taxon>
        <taxon>Selenomonadaceae</taxon>
        <taxon>Anaerovibrio</taxon>
    </lineage>
</organism>
<feature type="domain" description="N-acetylmuramoyl-L-alanine amidase" evidence="2">
    <location>
        <begin position="34"/>
        <end position="137"/>
    </location>
</feature>
<dbReference type="AlphaFoldDB" id="A0A6I2UBM7"/>
<dbReference type="Proteomes" id="UP000433181">
    <property type="component" value="Unassembled WGS sequence"/>
</dbReference>
<dbReference type="Pfam" id="PF01510">
    <property type="entry name" value="Amidase_2"/>
    <property type="match status" value="1"/>
</dbReference>
<evidence type="ECO:0000313" key="3">
    <source>
        <dbReference type="EMBL" id="MSU08908.1"/>
    </source>
</evidence>
<dbReference type="GO" id="GO:0008745">
    <property type="term" value="F:N-acetylmuramoyl-L-alanine amidase activity"/>
    <property type="evidence" value="ECO:0007669"/>
    <property type="project" value="InterPro"/>
</dbReference>
<evidence type="ECO:0000259" key="2">
    <source>
        <dbReference type="Pfam" id="PF01510"/>
    </source>
</evidence>
<dbReference type="InterPro" id="IPR036505">
    <property type="entry name" value="Amidase/PGRP_sf"/>
</dbReference>
<name>A0A6I2UBM7_9FIRM</name>
<dbReference type="GO" id="GO:0009253">
    <property type="term" value="P:peptidoglycan catabolic process"/>
    <property type="evidence" value="ECO:0007669"/>
    <property type="project" value="InterPro"/>
</dbReference>
<proteinExistence type="predicted"/>
<reference evidence="3 4" key="1">
    <citation type="submission" date="2019-08" db="EMBL/GenBank/DDBJ databases">
        <title>In-depth cultivation of the pig gut microbiome towards novel bacterial diversity and tailored functional studies.</title>
        <authorList>
            <person name="Wylensek D."/>
            <person name="Hitch T.C.A."/>
            <person name="Clavel T."/>
        </authorList>
    </citation>
    <scope>NUCLEOTIDE SEQUENCE [LARGE SCALE GENOMIC DNA]</scope>
    <source>
        <strain evidence="3 4">WCA-693-APC-5D-A</strain>
    </source>
</reference>
<dbReference type="Gene3D" id="3.40.80.10">
    <property type="entry name" value="Peptidoglycan recognition protein-like"/>
    <property type="match status" value="1"/>
</dbReference>
<sequence>MKREVTIDEVENMAASARESVWNKAKAEGREPKIYLHWTAGNHTAVFEDYHINITGDGEIYVTTDDLSETKSHTWRRNTGSIGIALCCCYGGGSASLGGFPPTAKQIEVMAQVIDRVATALWLTIDKAHVMSHGEAANNEDGGVGTHKPYAWWNDGYGDGDTRGDLEYLGTSESPSYKPWATDGSRGGDVLRGKANWYKNQRECS</sequence>
<dbReference type="EMBL" id="VUNR01000013">
    <property type="protein sequence ID" value="MSU08908.1"/>
    <property type="molecule type" value="Genomic_DNA"/>
</dbReference>